<dbReference type="RefSeq" id="WP_344663312.1">
    <property type="nucleotide sequence ID" value="NZ_BAAAQM010000118.1"/>
</dbReference>
<sequence length="133" mass="13913">MGNLGGYQTITKTVKSLGGPKKATTILVVGSYAVLRCVEAGGKKAVKAVTAARVARNTPCATKDKIFAVASDGEDGSGLRLSAGDEYRVMECDGDAIQIEVLGAADNPYFVSSEFLRSVSDFPADDTDSTNDR</sequence>
<protein>
    <submittedName>
        <fullName evidence="1">Uncharacterized protein</fullName>
    </submittedName>
</protein>
<proteinExistence type="predicted"/>
<accession>A0ABP5EW53</accession>
<dbReference type="EMBL" id="BAAAQM010000118">
    <property type="protein sequence ID" value="GAA2009178.1"/>
    <property type="molecule type" value="Genomic_DNA"/>
</dbReference>
<dbReference type="Proteomes" id="UP001499854">
    <property type="component" value="Unassembled WGS sequence"/>
</dbReference>
<comment type="caution">
    <text evidence="1">The sequence shown here is derived from an EMBL/GenBank/DDBJ whole genome shotgun (WGS) entry which is preliminary data.</text>
</comment>
<evidence type="ECO:0000313" key="2">
    <source>
        <dbReference type="Proteomes" id="UP001499854"/>
    </source>
</evidence>
<gene>
    <name evidence="1" type="ORF">GCM10009838_89010</name>
</gene>
<evidence type="ECO:0000313" key="1">
    <source>
        <dbReference type="EMBL" id="GAA2009178.1"/>
    </source>
</evidence>
<keyword evidence="2" id="KW-1185">Reference proteome</keyword>
<organism evidence="1 2">
    <name type="scientific">Catenulispora subtropica</name>
    <dbReference type="NCBI Taxonomy" id="450798"/>
    <lineage>
        <taxon>Bacteria</taxon>
        <taxon>Bacillati</taxon>
        <taxon>Actinomycetota</taxon>
        <taxon>Actinomycetes</taxon>
        <taxon>Catenulisporales</taxon>
        <taxon>Catenulisporaceae</taxon>
        <taxon>Catenulispora</taxon>
    </lineage>
</organism>
<reference evidence="2" key="1">
    <citation type="journal article" date="2019" name="Int. J. Syst. Evol. Microbiol.">
        <title>The Global Catalogue of Microorganisms (GCM) 10K type strain sequencing project: providing services to taxonomists for standard genome sequencing and annotation.</title>
        <authorList>
            <consortium name="The Broad Institute Genomics Platform"/>
            <consortium name="The Broad Institute Genome Sequencing Center for Infectious Disease"/>
            <person name="Wu L."/>
            <person name="Ma J."/>
        </authorList>
    </citation>
    <scope>NUCLEOTIDE SEQUENCE [LARGE SCALE GENOMIC DNA]</scope>
    <source>
        <strain evidence="2">JCM 16013</strain>
    </source>
</reference>
<name>A0ABP5EW53_9ACTN</name>